<dbReference type="GO" id="GO:0005737">
    <property type="term" value="C:cytoplasm"/>
    <property type="evidence" value="ECO:0007669"/>
    <property type="project" value="TreeGrafter"/>
</dbReference>
<dbReference type="GO" id="GO:0016491">
    <property type="term" value="F:oxidoreductase activity"/>
    <property type="evidence" value="ECO:0007669"/>
    <property type="project" value="UniProtKB-KW"/>
</dbReference>
<dbReference type="PANTHER" id="PTHR13847">
    <property type="entry name" value="SARCOSINE DEHYDROGENASE-RELATED"/>
    <property type="match status" value="1"/>
</dbReference>
<keyword evidence="4" id="KW-1185">Reference proteome</keyword>
<evidence type="ECO:0000313" key="4">
    <source>
        <dbReference type="Proteomes" id="UP000548582"/>
    </source>
</evidence>
<dbReference type="Pfam" id="PF01266">
    <property type="entry name" value="DAO"/>
    <property type="match status" value="1"/>
</dbReference>
<proteinExistence type="predicted"/>
<dbReference type="EMBL" id="JABBKX010000002">
    <property type="protein sequence ID" value="NMJ41538.1"/>
    <property type="molecule type" value="Genomic_DNA"/>
</dbReference>
<dbReference type="Gene3D" id="3.30.9.10">
    <property type="entry name" value="D-Amino Acid Oxidase, subunit A, domain 2"/>
    <property type="match status" value="1"/>
</dbReference>
<dbReference type="Proteomes" id="UP000548582">
    <property type="component" value="Unassembled WGS sequence"/>
</dbReference>
<evidence type="ECO:0000313" key="3">
    <source>
        <dbReference type="EMBL" id="NMJ41538.1"/>
    </source>
</evidence>
<dbReference type="InterPro" id="IPR006076">
    <property type="entry name" value="FAD-dep_OxRdtase"/>
</dbReference>
<reference evidence="3 4" key="1">
    <citation type="submission" date="2020-03" db="EMBL/GenBank/DDBJ databases">
        <authorList>
            <person name="Sun Q."/>
        </authorList>
    </citation>
    <scope>NUCLEOTIDE SEQUENCE [LARGE SCALE GENOMIC DNA]</scope>
    <source>
        <strain evidence="3 4">JC162</strain>
    </source>
</reference>
<keyword evidence="1" id="KW-0560">Oxidoreductase</keyword>
<evidence type="ECO:0000256" key="1">
    <source>
        <dbReference type="ARBA" id="ARBA00023002"/>
    </source>
</evidence>
<dbReference type="RefSeq" id="WP_170053725.1">
    <property type="nucleotide sequence ID" value="NZ_JABBKX010000002.1"/>
</dbReference>
<evidence type="ECO:0000259" key="2">
    <source>
        <dbReference type="Pfam" id="PF01266"/>
    </source>
</evidence>
<sequence>MHLPIDDDPVYPKTSFTAGGGAPLNLRPLAGEHEADIAIVGGGIGGCSAALHAADGGARTVLIEAHRIGWGASGRNAGHVAPATKHDPDEIVARYGVERGQRLIDAAEQGPALIAELIAKHGIDCEYSVSGIVSGAHTAAALKGMERRVAYWQARGRPVELLDRREAAQTIGSNFYLGAWLDRRGAKINPLAYVRGLARAAIAAGAELHEGTRAAALQRDGARWRITSRDGAVLRADRVFLCTNAYTDDLWPGLRRTIVPVRAYQFGSAPLRDNLRRSILPGGQVMTDTRRLLSGIRLHADGRLQFGGMGPAFGPQGEPSWRGTLHRLRSIFPQLGDIGAEFWWSGFMAMNGDNSWHIHRLAPGLHAMMGCNGRGVALATIYGRELARHALGAPETDFVLPPDAPKRIFVQPLARPLVTALIQWYSLRDNLETQRLEKQRPAEI</sequence>
<dbReference type="SUPFAM" id="SSF51905">
    <property type="entry name" value="FAD/NAD(P)-binding domain"/>
    <property type="match status" value="1"/>
</dbReference>
<dbReference type="InterPro" id="IPR036188">
    <property type="entry name" value="FAD/NAD-bd_sf"/>
</dbReference>
<organism evidence="3 4">
    <name type="scientific">Neoroseomonas marina</name>
    <dbReference type="NCBI Taxonomy" id="1232220"/>
    <lineage>
        <taxon>Bacteria</taxon>
        <taxon>Pseudomonadati</taxon>
        <taxon>Pseudomonadota</taxon>
        <taxon>Alphaproteobacteria</taxon>
        <taxon>Acetobacterales</taxon>
        <taxon>Acetobacteraceae</taxon>
        <taxon>Neoroseomonas</taxon>
    </lineage>
</organism>
<protein>
    <submittedName>
        <fullName evidence="3">FAD-binding oxidoreductase</fullName>
    </submittedName>
</protein>
<accession>A0A848EDZ0</accession>
<name>A0A848EDZ0_9PROT</name>
<dbReference type="Gene3D" id="3.50.50.60">
    <property type="entry name" value="FAD/NAD(P)-binding domain"/>
    <property type="match status" value="1"/>
</dbReference>
<comment type="caution">
    <text evidence="3">The sequence shown here is derived from an EMBL/GenBank/DDBJ whole genome shotgun (WGS) entry which is preliminary data.</text>
</comment>
<gene>
    <name evidence="3" type="ORF">GWK16_09820</name>
</gene>
<dbReference type="AlphaFoldDB" id="A0A848EDZ0"/>
<dbReference type="PANTHER" id="PTHR13847:SF281">
    <property type="entry name" value="FAD DEPENDENT OXIDOREDUCTASE DOMAIN-CONTAINING PROTEIN"/>
    <property type="match status" value="1"/>
</dbReference>
<feature type="domain" description="FAD dependent oxidoreductase" evidence="2">
    <location>
        <begin position="36"/>
        <end position="388"/>
    </location>
</feature>